<evidence type="ECO:0000313" key="3">
    <source>
        <dbReference type="Proteomes" id="UP001634393"/>
    </source>
</evidence>
<feature type="region of interest" description="Disordered" evidence="1">
    <location>
        <begin position="1"/>
        <end position="55"/>
    </location>
</feature>
<name>A0ABD3RJZ8_9LAMI</name>
<dbReference type="Proteomes" id="UP001634393">
    <property type="component" value="Unassembled WGS sequence"/>
</dbReference>
<keyword evidence="3" id="KW-1185">Reference proteome</keyword>
<dbReference type="EMBL" id="JBJXBP010000455">
    <property type="protein sequence ID" value="KAL3807840.1"/>
    <property type="molecule type" value="Genomic_DNA"/>
</dbReference>
<evidence type="ECO:0000256" key="1">
    <source>
        <dbReference type="SAM" id="MobiDB-lite"/>
    </source>
</evidence>
<protein>
    <submittedName>
        <fullName evidence="2">Uncharacterized protein</fullName>
    </submittedName>
</protein>
<reference evidence="2 3" key="1">
    <citation type="submission" date="2024-12" db="EMBL/GenBank/DDBJ databases">
        <title>The unique morphological basis and parallel evolutionary history of personate flowers in Penstemon.</title>
        <authorList>
            <person name="Depatie T.H."/>
            <person name="Wessinger C.A."/>
        </authorList>
    </citation>
    <scope>NUCLEOTIDE SEQUENCE [LARGE SCALE GENOMIC DNA]</scope>
    <source>
        <strain evidence="2">WTNN_2</strain>
        <tissue evidence="2">Leaf</tissue>
    </source>
</reference>
<accession>A0ABD3RJZ8</accession>
<evidence type="ECO:0000313" key="2">
    <source>
        <dbReference type="EMBL" id="KAL3807840.1"/>
    </source>
</evidence>
<proteinExistence type="predicted"/>
<organism evidence="2 3">
    <name type="scientific">Penstemon smallii</name>
    <dbReference type="NCBI Taxonomy" id="265156"/>
    <lineage>
        <taxon>Eukaryota</taxon>
        <taxon>Viridiplantae</taxon>
        <taxon>Streptophyta</taxon>
        <taxon>Embryophyta</taxon>
        <taxon>Tracheophyta</taxon>
        <taxon>Spermatophyta</taxon>
        <taxon>Magnoliopsida</taxon>
        <taxon>eudicotyledons</taxon>
        <taxon>Gunneridae</taxon>
        <taxon>Pentapetalae</taxon>
        <taxon>asterids</taxon>
        <taxon>lamiids</taxon>
        <taxon>Lamiales</taxon>
        <taxon>Plantaginaceae</taxon>
        <taxon>Cheloneae</taxon>
        <taxon>Penstemon</taxon>
    </lineage>
</organism>
<dbReference type="AlphaFoldDB" id="A0ABD3RJZ8"/>
<comment type="caution">
    <text evidence="2">The sequence shown here is derived from an EMBL/GenBank/DDBJ whole genome shotgun (WGS) entry which is preliminary data.</text>
</comment>
<gene>
    <name evidence="2" type="ORF">ACJIZ3_000348</name>
</gene>
<sequence length="79" mass="8950">MLEPFRQGENEKKKKKNNEGQSVCKVRRMGKHQGVNGNGQDRIKPLENQKKKKKTVIQSNQSMEVVVLYGLNVVLSAAK</sequence>
<feature type="compositionally biased region" description="Basic and acidic residues" evidence="1">
    <location>
        <begin position="1"/>
        <end position="12"/>
    </location>
</feature>